<protein>
    <recommendedName>
        <fullName evidence="1">HAT C-terminal dimerisation domain-containing protein</fullName>
    </recommendedName>
</protein>
<evidence type="ECO:0000259" key="1">
    <source>
        <dbReference type="Pfam" id="PF05699"/>
    </source>
</evidence>
<dbReference type="GO" id="GO:0046983">
    <property type="term" value="F:protein dimerization activity"/>
    <property type="evidence" value="ECO:0007669"/>
    <property type="project" value="InterPro"/>
</dbReference>
<dbReference type="STRING" id="48698.ENSPFOP00000024572"/>
<reference evidence="2" key="2">
    <citation type="submission" date="2025-08" db="UniProtKB">
        <authorList>
            <consortium name="Ensembl"/>
        </authorList>
    </citation>
    <scope>IDENTIFICATION</scope>
</reference>
<evidence type="ECO:0000313" key="3">
    <source>
        <dbReference type="Proteomes" id="UP000028760"/>
    </source>
</evidence>
<reference evidence="3" key="1">
    <citation type="submission" date="2013-10" db="EMBL/GenBank/DDBJ databases">
        <authorList>
            <person name="Schartl M."/>
            <person name="Warren W."/>
        </authorList>
    </citation>
    <scope>NUCLEOTIDE SEQUENCE [LARGE SCALE GENOMIC DNA]</scope>
    <source>
        <strain evidence="3">female</strain>
    </source>
</reference>
<dbReference type="InterPro" id="IPR052958">
    <property type="entry name" value="IFN-induced_PKR_regulator"/>
</dbReference>
<dbReference type="Pfam" id="PF05699">
    <property type="entry name" value="Dimer_Tnp_hAT"/>
    <property type="match status" value="1"/>
</dbReference>
<dbReference type="EMBL" id="AYCK01002552">
    <property type="status" value="NOT_ANNOTATED_CDS"/>
    <property type="molecule type" value="Genomic_DNA"/>
</dbReference>
<dbReference type="PANTHER" id="PTHR46289">
    <property type="entry name" value="52 KDA REPRESSOR OF THE INHIBITOR OF THE PROTEIN KINASE-LIKE PROTEIN-RELATED"/>
    <property type="match status" value="1"/>
</dbReference>
<dbReference type="AlphaFoldDB" id="A0A096LZI1"/>
<keyword evidence="3" id="KW-1185">Reference proteome</keyword>
<organism evidence="2 3">
    <name type="scientific">Poecilia formosa</name>
    <name type="common">Amazon molly</name>
    <name type="synonym">Limia formosa</name>
    <dbReference type="NCBI Taxonomy" id="48698"/>
    <lineage>
        <taxon>Eukaryota</taxon>
        <taxon>Metazoa</taxon>
        <taxon>Chordata</taxon>
        <taxon>Craniata</taxon>
        <taxon>Vertebrata</taxon>
        <taxon>Euteleostomi</taxon>
        <taxon>Actinopterygii</taxon>
        <taxon>Neopterygii</taxon>
        <taxon>Teleostei</taxon>
        <taxon>Neoteleostei</taxon>
        <taxon>Acanthomorphata</taxon>
        <taxon>Ovalentaria</taxon>
        <taxon>Atherinomorphae</taxon>
        <taxon>Cyprinodontiformes</taxon>
        <taxon>Poeciliidae</taxon>
        <taxon>Poeciliinae</taxon>
        <taxon>Poecilia</taxon>
    </lineage>
</organism>
<feature type="domain" description="HAT C-terminal dimerisation" evidence="1">
    <location>
        <begin position="238"/>
        <end position="297"/>
    </location>
</feature>
<dbReference type="Ensembl" id="ENSPFOT00000031786.1">
    <property type="protein sequence ID" value="ENSPFOP00000024572.1"/>
    <property type="gene ID" value="ENSPFOG00000024092.1"/>
</dbReference>
<sequence length="319" mass="36091">MKFLENMTQESLPDPSAGDAAILLKNINFEFLCLEITCPIFQVTAVASDALQQKDMDLAAAYKIVEGVLQILECCRSEEEFGKMYKKATEKAASVGLDPPEEVSGLRRKRKVPAKFTAVGTGASDNHVFPTSKESYRAQVYYVFVDSITQELQKWFKGGDNATWEILNALHRLTVPENWTNATVPPKALQALLKMLCQFYEIDDREKLKTELKVFHRSYLEFSSFSVSSMLSVIKEKYADLVFPNMTGLLKTYATLPVSTATVERSFSKLKLVKTKLHSLCKEDRLSDLLLLAIEKDVPIIHSEVIDIFRDMTNRKLLL</sequence>
<evidence type="ECO:0000313" key="2">
    <source>
        <dbReference type="Ensembl" id="ENSPFOP00000024572.1"/>
    </source>
</evidence>
<proteinExistence type="predicted"/>
<reference evidence="2" key="3">
    <citation type="submission" date="2025-09" db="UniProtKB">
        <authorList>
            <consortium name="Ensembl"/>
        </authorList>
    </citation>
    <scope>IDENTIFICATION</scope>
</reference>
<dbReference type="GeneTree" id="ENSGT00940000154356"/>
<dbReference type="Proteomes" id="UP000028760">
    <property type="component" value="Unassembled WGS sequence"/>
</dbReference>
<dbReference type="InterPro" id="IPR008906">
    <property type="entry name" value="HATC_C_dom"/>
</dbReference>
<dbReference type="OMA" id="IATHMSI"/>
<name>A0A096LZI1_POEFO</name>
<accession>A0A096LZI1</accession>
<dbReference type="eggNOG" id="ENOG502QSU3">
    <property type="taxonomic scope" value="Eukaryota"/>
</dbReference>
<dbReference type="PANTHER" id="PTHR46289:SF19">
    <property type="entry name" value="ZINC FINGER MYM-TYPE CONTAINING 1"/>
    <property type="match status" value="1"/>
</dbReference>